<dbReference type="AlphaFoldDB" id="A0AAJ0F3K0"/>
<evidence type="ECO:0000256" key="2">
    <source>
        <dbReference type="ARBA" id="ARBA00006727"/>
    </source>
</evidence>
<dbReference type="SUPFAM" id="SSF103473">
    <property type="entry name" value="MFS general substrate transporter"/>
    <property type="match status" value="1"/>
</dbReference>
<dbReference type="InterPro" id="IPR020846">
    <property type="entry name" value="MFS_dom"/>
</dbReference>
<feature type="transmembrane region" description="Helical" evidence="4">
    <location>
        <begin position="48"/>
        <end position="72"/>
    </location>
</feature>
<feature type="transmembrane region" description="Helical" evidence="4">
    <location>
        <begin position="210"/>
        <end position="230"/>
    </location>
</feature>
<evidence type="ECO:0000259" key="5">
    <source>
        <dbReference type="PROSITE" id="PS50850"/>
    </source>
</evidence>
<feature type="transmembrane region" description="Helical" evidence="4">
    <location>
        <begin position="84"/>
        <end position="106"/>
    </location>
</feature>
<evidence type="ECO:0000256" key="3">
    <source>
        <dbReference type="SAM" id="MobiDB-lite"/>
    </source>
</evidence>
<feature type="transmembrane region" description="Helical" evidence="4">
    <location>
        <begin position="178"/>
        <end position="198"/>
    </location>
</feature>
<dbReference type="InterPro" id="IPR036259">
    <property type="entry name" value="MFS_trans_sf"/>
</dbReference>
<sequence length="436" mass="46624">MSSMDSKQEKARDQSDVDLEPAFPETQLEQAPPGQSLTPEIPDGGLRAWMVVLGCWCVSFVSFGIISSFGVYETYYLETYLRDYSPSAIAWIGSIQTFAQFSATLLSGPATDRYGPMVLIWPFSVLLVVAFMLTSLCTEYYQFFLCQGILLGFSCGLIFAPAFAVIGHYFFKRRAMAMAYASTGSPIGGIVYPVILTSLIHNDSVGGFPWAQRICGFLTLGLLLVAAVTIRPTSFKRKGAFILLGAFKNSTYTLQIAGLFMSNLGFWTPYFYLGTYAQEHGTSAALASYLFAILGAGSFVGRLLGGTFALHLGQLNIVALACYASSILVFCWLRITSTGGLVALAVLFGATSGIIIAMMVSTIAHCAPHPSQIGAYIGQATIIIGFASLAGTPITGALIKDGDYTGAIVFSAATQMVGAVLFSFARYAAAKDKLIA</sequence>
<keyword evidence="7" id="KW-1185">Reference proteome</keyword>
<feature type="region of interest" description="Disordered" evidence="3">
    <location>
        <begin position="1"/>
        <end position="37"/>
    </location>
</feature>
<evidence type="ECO:0000256" key="4">
    <source>
        <dbReference type="SAM" id="Phobius"/>
    </source>
</evidence>
<reference evidence="6" key="1">
    <citation type="submission" date="2023-06" db="EMBL/GenBank/DDBJ databases">
        <title>Genome-scale phylogeny and comparative genomics of the fungal order Sordariales.</title>
        <authorList>
            <consortium name="Lawrence Berkeley National Laboratory"/>
            <person name="Hensen N."/>
            <person name="Bonometti L."/>
            <person name="Westerberg I."/>
            <person name="Brannstrom I.O."/>
            <person name="Guillou S."/>
            <person name="Cros-Aarteil S."/>
            <person name="Calhoun S."/>
            <person name="Haridas S."/>
            <person name="Kuo A."/>
            <person name="Mondo S."/>
            <person name="Pangilinan J."/>
            <person name="Riley R."/>
            <person name="Labutti K."/>
            <person name="Andreopoulos B."/>
            <person name="Lipzen A."/>
            <person name="Chen C."/>
            <person name="Yanf M."/>
            <person name="Daum C."/>
            <person name="Ng V."/>
            <person name="Clum A."/>
            <person name="Steindorff A."/>
            <person name="Ohm R."/>
            <person name="Martin F."/>
            <person name="Silar P."/>
            <person name="Natvig D."/>
            <person name="Lalanne C."/>
            <person name="Gautier V."/>
            <person name="Ament-Velasquez S.L."/>
            <person name="Kruys A."/>
            <person name="Hutchinson M.I."/>
            <person name="Powell A.J."/>
            <person name="Barry K."/>
            <person name="Miller A.N."/>
            <person name="Grigoriev I.V."/>
            <person name="Debuchy R."/>
            <person name="Gladieux P."/>
            <person name="Thoren M.H."/>
            <person name="Johannesson H."/>
        </authorList>
    </citation>
    <scope>NUCLEOTIDE SEQUENCE</scope>
    <source>
        <strain evidence="6">PSN4</strain>
    </source>
</reference>
<feature type="transmembrane region" description="Helical" evidence="4">
    <location>
        <begin position="405"/>
        <end position="425"/>
    </location>
</feature>
<dbReference type="PANTHER" id="PTHR11360:SF281">
    <property type="entry name" value="ASPYRIDONES EFFLUX PROTEIN APDF-RELATED"/>
    <property type="match status" value="1"/>
</dbReference>
<keyword evidence="4" id="KW-1133">Transmembrane helix</keyword>
<evidence type="ECO:0000313" key="6">
    <source>
        <dbReference type="EMBL" id="KAK1752337.1"/>
    </source>
</evidence>
<dbReference type="InterPro" id="IPR011701">
    <property type="entry name" value="MFS"/>
</dbReference>
<feature type="transmembrane region" description="Helical" evidence="4">
    <location>
        <begin position="317"/>
        <end position="335"/>
    </location>
</feature>
<comment type="subcellular location">
    <subcellularLocation>
        <location evidence="1">Membrane</location>
        <topology evidence="1">Multi-pass membrane protein</topology>
    </subcellularLocation>
</comment>
<organism evidence="6 7">
    <name type="scientific">Echria macrotheca</name>
    <dbReference type="NCBI Taxonomy" id="438768"/>
    <lineage>
        <taxon>Eukaryota</taxon>
        <taxon>Fungi</taxon>
        <taxon>Dikarya</taxon>
        <taxon>Ascomycota</taxon>
        <taxon>Pezizomycotina</taxon>
        <taxon>Sordariomycetes</taxon>
        <taxon>Sordariomycetidae</taxon>
        <taxon>Sordariales</taxon>
        <taxon>Schizotheciaceae</taxon>
        <taxon>Echria</taxon>
    </lineage>
</organism>
<feature type="compositionally biased region" description="Basic and acidic residues" evidence="3">
    <location>
        <begin position="1"/>
        <end position="15"/>
    </location>
</feature>
<dbReference type="GO" id="GO:0016020">
    <property type="term" value="C:membrane"/>
    <property type="evidence" value="ECO:0007669"/>
    <property type="project" value="UniProtKB-SubCell"/>
</dbReference>
<accession>A0AAJ0F3K0</accession>
<feature type="transmembrane region" description="Helical" evidence="4">
    <location>
        <begin position="284"/>
        <end position="305"/>
    </location>
</feature>
<name>A0AAJ0F3K0_9PEZI</name>
<feature type="transmembrane region" description="Helical" evidence="4">
    <location>
        <begin position="149"/>
        <end position="171"/>
    </location>
</feature>
<dbReference type="Gene3D" id="1.20.1250.20">
    <property type="entry name" value="MFS general substrate transporter like domains"/>
    <property type="match status" value="2"/>
</dbReference>
<evidence type="ECO:0000313" key="7">
    <source>
        <dbReference type="Proteomes" id="UP001239445"/>
    </source>
</evidence>
<gene>
    <name evidence="6" type="ORF">QBC47DRAFT_69938</name>
</gene>
<feature type="transmembrane region" description="Helical" evidence="4">
    <location>
        <begin position="376"/>
        <end position="399"/>
    </location>
</feature>
<evidence type="ECO:0000256" key="1">
    <source>
        <dbReference type="ARBA" id="ARBA00004141"/>
    </source>
</evidence>
<keyword evidence="4" id="KW-0812">Transmembrane</keyword>
<dbReference type="PANTHER" id="PTHR11360">
    <property type="entry name" value="MONOCARBOXYLATE TRANSPORTER"/>
    <property type="match status" value="1"/>
</dbReference>
<dbReference type="PROSITE" id="PS50850">
    <property type="entry name" value="MFS"/>
    <property type="match status" value="1"/>
</dbReference>
<dbReference type="Pfam" id="PF07690">
    <property type="entry name" value="MFS_1"/>
    <property type="match status" value="1"/>
</dbReference>
<proteinExistence type="inferred from homology"/>
<feature type="transmembrane region" description="Helical" evidence="4">
    <location>
        <begin position="251"/>
        <end position="272"/>
    </location>
</feature>
<feature type="transmembrane region" description="Helical" evidence="4">
    <location>
        <begin position="118"/>
        <end position="143"/>
    </location>
</feature>
<dbReference type="Proteomes" id="UP001239445">
    <property type="component" value="Unassembled WGS sequence"/>
</dbReference>
<dbReference type="GO" id="GO:0022857">
    <property type="term" value="F:transmembrane transporter activity"/>
    <property type="evidence" value="ECO:0007669"/>
    <property type="project" value="InterPro"/>
</dbReference>
<feature type="domain" description="Major facilitator superfamily (MFS) profile" evidence="5">
    <location>
        <begin position="48"/>
        <end position="430"/>
    </location>
</feature>
<feature type="compositionally biased region" description="Polar residues" evidence="3">
    <location>
        <begin position="27"/>
        <end position="37"/>
    </location>
</feature>
<comment type="caution">
    <text evidence="6">The sequence shown here is derived from an EMBL/GenBank/DDBJ whole genome shotgun (WGS) entry which is preliminary data.</text>
</comment>
<dbReference type="EMBL" id="MU839840">
    <property type="protein sequence ID" value="KAK1752337.1"/>
    <property type="molecule type" value="Genomic_DNA"/>
</dbReference>
<dbReference type="CDD" id="cd17352">
    <property type="entry name" value="MFS_MCT_SLC16"/>
    <property type="match status" value="1"/>
</dbReference>
<comment type="similarity">
    <text evidence="2">Belongs to the major facilitator superfamily. Monocarboxylate porter (TC 2.A.1.13) family.</text>
</comment>
<dbReference type="InterPro" id="IPR050327">
    <property type="entry name" value="Proton-linked_MCT"/>
</dbReference>
<feature type="transmembrane region" description="Helical" evidence="4">
    <location>
        <begin position="341"/>
        <end position="364"/>
    </location>
</feature>
<protein>
    <submittedName>
        <fullName evidence="6">MFS general substrate transporter</fullName>
    </submittedName>
</protein>
<keyword evidence="4" id="KW-0472">Membrane</keyword>